<dbReference type="RefSeq" id="WP_005169217.1">
    <property type="nucleotide sequence ID" value="NZ_BANR01000001.1"/>
</dbReference>
<keyword evidence="3" id="KW-0804">Transcription</keyword>
<gene>
    <name evidence="5" type="ORF">GOACH_01_01950</name>
</gene>
<protein>
    <submittedName>
        <fullName evidence="5">Putative transcriptional regulator</fullName>
    </submittedName>
</protein>
<dbReference type="eggNOG" id="COG2207">
    <property type="taxonomic scope" value="Bacteria"/>
</dbReference>
<dbReference type="STRING" id="1220583.GOACH_01_01950"/>
<dbReference type="Gene3D" id="1.10.10.60">
    <property type="entry name" value="Homeodomain-like"/>
    <property type="match status" value="1"/>
</dbReference>
<dbReference type="Proteomes" id="UP000010988">
    <property type="component" value="Unassembled WGS sequence"/>
</dbReference>
<dbReference type="SUPFAM" id="SSF46689">
    <property type="entry name" value="Homeodomain-like"/>
    <property type="match status" value="1"/>
</dbReference>
<proteinExistence type="predicted"/>
<dbReference type="GO" id="GO:0043565">
    <property type="term" value="F:sequence-specific DNA binding"/>
    <property type="evidence" value="ECO:0007669"/>
    <property type="project" value="InterPro"/>
</dbReference>
<dbReference type="Pfam" id="PF12833">
    <property type="entry name" value="HTH_18"/>
    <property type="match status" value="1"/>
</dbReference>
<accession>L7KE23</accession>
<keyword evidence="2" id="KW-0238">DNA-binding</keyword>
<dbReference type="PROSITE" id="PS01124">
    <property type="entry name" value="HTH_ARAC_FAMILY_2"/>
    <property type="match status" value="1"/>
</dbReference>
<dbReference type="InterPro" id="IPR046532">
    <property type="entry name" value="DUF6597"/>
</dbReference>
<dbReference type="InterPro" id="IPR018062">
    <property type="entry name" value="HTH_AraC-typ_CS"/>
</dbReference>
<dbReference type="EMBL" id="BANR01000001">
    <property type="protein sequence ID" value="GAC46874.1"/>
    <property type="molecule type" value="Genomic_DNA"/>
</dbReference>
<evidence type="ECO:0000256" key="2">
    <source>
        <dbReference type="ARBA" id="ARBA00023125"/>
    </source>
</evidence>
<dbReference type="PANTHER" id="PTHR46796">
    <property type="entry name" value="HTH-TYPE TRANSCRIPTIONAL ACTIVATOR RHAS-RELATED"/>
    <property type="match status" value="1"/>
</dbReference>
<keyword evidence="1" id="KW-0805">Transcription regulation</keyword>
<dbReference type="AlphaFoldDB" id="L7KE23"/>
<dbReference type="SMART" id="SM00342">
    <property type="entry name" value="HTH_ARAC"/>
    <property type="match status" value="1"/>
</dbReference>
<name>L7KE23_9ACTN</name>
<reference evidence="5 6" key="1">
    <citation type="submission" date="2012-12" db="EMBL/GenBank/DDBJ databases">
        <title>Whole genome shotgun sequence of Gordonia aichiensis NBRC 108223.</title>
        <authorList>
            <person name="Isaki-Nakamura S."/>
            <person name="Hosoyama A."/>
            <person name="Tsuchikane K."/>
            <person name="Ando Y."/>
            <person name="Baba S."/>
            <person name="Ohji S."/>
            <person name="Hamada M."/>
            <person name="Tamura T."/>
            <person name="Yamazoe A."/>
            <person name="Yamazaki S."/>
            <person name="Fujita N."/>
        </authorList>
    </citation>
    <scope>NUCLEOTIDE SEQUENCE [LARGE SCALE GENOMIC DNA]</scope>
    <source>
        <strain evidence="5 6">NBRC 108223</strain>
    </source>
</reference>
<comment type="caution">
    <text evidence="5">The sequence shown here is derived from an EMBL/GenBank/DDBJ whole genome shotgun (WGS) entry which is preliminary data.</text>
</comment>
<evidence type="ECO:0000259" key="4">
    <source>
        <dbReference type="PROSITE" id="PS01124"/>
    </source>
</evidence>
<dbReference type="GO" id="GO:0003700">
    <property type="term" value="F:DNA-binding transcription factor activity"/>
    <property type="evidence" value="ECO:0007669"/>
    <property type="project" value="InterPro"/>
</dbReference>
<evidence type="ECO:0000313" key="6">
    <source>
        <dbReference type="Proteomes" id="UP000010988"/>
    </source>
</evidence>
<dbReference type="InterPro" id="IPR050204">
    <property type="entry name" value="AraC_XylS_family_regulators"/>
</dbReference>
<sequence length="272" mass="29971">MPARGEHHTGGPDTRGVLYPARLPTFDRIAAPDDLAPIVAWFWIPQWNLAPGRTSRQNILPFPACNLVVEPDGVTIVGPTMRCSHRDLTGTGWAVGALLRPAGAAALDISPRELRDDARQYHATELFESISAAMSVESPAIAEAASRFSSWLRERTTRAPDSALLANEMVDLIAADRSIIRVDDLARRLSMSVRSVQRLADRYIGLSPLAVIRRYRLQEAAERLRAEPEITIAEVAADLAYTDQAHFSADFRHTLGLPPGEYRRSVEKAVDS</sequence>
<dbReference type="PROSITE" id="PS00041">
    <property type="entry name" value="HTH_ARAC_FAMILY_1"/>
    <property type="match status" value="1"/>
</dbReference>
<dbReference type="InterPro" id="IPR009057">
    <property type="entry name" value="Homeodomain-like_sf"/>
</dbReference>
<evidence type="ECO:0000256" key="1">
    <source>
        <dbReference type="ARBA" id="ARBA00023015"/>
    </source>
</evidence>
<organism evidence="5 6">
    <name type="scientific">Gordonia aichiensis NBRC 108223</name>
    <dbReference type="NCBI Taxonomy" id="1220583"/>
    <lineage>
        <taxon>Bacteria</taxon>
        <taxon>Bacillati</taxon>
        <taxon>Actinomycetota</taxon>
        <taxon>Actinomycetes</taxon>
        <taxon>Mycobacteriales</taxon>
        <taxon>Gordoniaceae</taxon>
        <taxon>Gordonia</taxon>
    </lineage>
</organism>
<feature type="domain" description="HTH araC/xylS-type" evidence="4">
    <location>
        <begin position="167"/>
        <end position="265"/>
    </location>
</feature>
<dbReference type="InterPro" id="IPR018060">
    <property type="entry name" value="HTH_AraC"/>
</dbReference>
<dbReference type="Pfam" id="PF20240">
    <property type="entry name" value="DUF6597"/>
    <property type="match status" value="1"/>
</dbReference>
<evidence type="ECO:0000256" key="3">
    <source>
        <dbReference type="ARBA" id="ARBA00023163"/>
    </source>
</evidence>
<dbReference type="OrthoDB" id="2559672at2"/>
<evidence type="ECO:0000313" key="5">
    <source>
        <dbReference type="EMBL" id="GAC46874.1"/>
    </source>
</evidence>
<keyword evidence="6" id="KW-1185">Reference proteome</keyword>